<sequence length="49" mass="5106">MSPLSMPARTHLAPVFAGRAPLPAGGVNRPATTTTTTITTRSGWVSVRD</sequence>
<evidence type="ECO:0000313" key="1">
    <source>
        <dbReference type="EMBL" id="AGG90706.1"/>
    </source>
</evidence>
<proteinExistence type="predicted"/>
<dbReference type="AlphaFoldDB" id="M4NT90"/>
<name>M4NT90_9GAMM</name>
<dbReference type="EMBL" id="CP003470">
    <property type="protein sequence ID" value="AGG90706.1"/>
    <property type="molecule type" value="Genomic_DNA"/>
</dbReference>
<organism evidence="1 2">
    <name type="scientific">Rhodanobacter denitrificans</name>
    <dbReference type="NCBI Taxonomy" id="666685"/>
    <lineage>
        <taxon>Bacteria</taxon>
        <taxon>Pseudomonadati</taxon>
        <taxon>Pseudomonadota</taxon>
        <taxon>Gammaproteobacteria</taxon>
        <taxon>Lysobacterales</taxon>
        <taxon>Rhodanobacteraceae</taxon>
        <taxon>Rhodanobacter</taxon>
    </lineage>
</organism>
<evidence type="ECO:0000313" key="2">
    <source>
        <dbReference type="Proteomes" id="UP000011859"/>
    </source>
</evidence>
<reference evidence="1 2" key="1">
    <citation type="submission" date="2012-04" db="EMBL/GenBank/DDBJ databases">
        <title>Complete genome of Rhodanobacter sp. 2APBS1.</title>
        <authorList>
            <consortium name="US DOE Joint Genome Institute"/>
            <person name="Huntemann M."/>
            <person name="Wei C.-L."/>
            <person name="Han J."/>
            <person name="Detter J.C."/>
            <person name="Han C."/>
            <person name="Tapia R."/>
            <person name="Munk A.C.C."/>
            <person name="Chen A."/>
            <person name="Krypides N."/>
            <person name="Mavromatis K."/>
            <person name="Markowitz V."/>
            <person name="Szeto E."/>
            <person name="Ivanova N."/>
            <person name="Mikhailova N."/>
            <person name="Ovchinnikova G."/>
            <person name="Pagani I."/>
            <person name="Pati A."/>
            <person name="Goodwin L."/>
            <person name="Peters L."/>
            <person name="Pitluck S."/>
            <person name="Woyke T."/>
            <person name="Prakash O."/>
            <person name="Elkins J."/>
            <person name="Brown S."/>
            <person name="Palumbo A."/>
            <person name="Hemme C."/>
            <person name="Zhou J."/>
            <person name="Watson D."/>
            <person name="Jardine P."/>
            <person name="Kostka J."/>
            <person name="Green S."/>
        </authorList>
    </citation>
    <scope>NUCLEOTIDE SEQUENCE [LARGE SCALE GENOMIC DNA]</scope>
    <source>
        <strain evidence="1 2">2APBS1</strain>
    </source>
</reference>
<dbReference type="HOGENOM" id="CLU_3140055_0_0_6"/>
<dbReference type="STRING" id="666685.R2APBS1_3646"/>
<protein>
    <submittedName>
        <fullName evidence="1">Uncharacterized protein</fullName>
    </submittedName>
</protein>
<dbReference type="KEGG" id="rhd:R2APBS1_3646"/>
<keyword evidence="2" id="KW-1185">Reference proteome</keyword>
<accession>M4NT90</accession>
<dbReference type="Proteomes" id="UP000011859">
    <property type="component" value="Chromosome"/>
</dbReference>
<gene>
    <name evidence="1" type="ORF">R2APBS1_3646</name>
</gene>